<dbReference type="Gene3D" id="3.30.9.10">
    <property type="entry name" value="D-Amino Acid Oxidase, subunit A, domain 2"/>
    <property type="match status" value="1"/>
</dbReference>
<dbReference type="EMBL" id="BOPD01000047">
    <property type="protein sequence ID" value="GIJ36314.1"/>
    <property type="molecule type" value="Genomic_DNA"/>
</dbReference>
<dbReference type="GO" id="GO:0005737">
    <property type="term" value="C:cytoplasm"/>
    <property type="evidence" value="ECO:0007669"/>
    <property type="project" value="TreeGrafter"/>
</dbReference>
<sequence length="366" mass="38271">MIGNGYGPDDAANLRAIAEAAETHGCRAEFASPAAVPGLAPQVRAHEALWLPDEASVDPTILVEALTAVLHANPRCRWLNTTVSTVNERGEHLAVGAADGSSVLAAHLVLAAGAGTTGLLAPELAEQVGAPPLRSGRGVSLLARVPFSLPTAVRTPNRGFACGSHMVPRGDGTIYLGATNRLSTEPDYGQPPTLDEVATLIHDASAELNTDLRSAGLIEVRVGHRPVTLDHLPLFGRTRHPMIHLATGTYRCGVLLAPRAAAIVADGITAPSSTSTHPFSPQRTMDLPALDDLIDGASRGLVDMLCQPGGSLPPGTQELLERFLAAALHEIAAGSSTRAVAMRRLWQRAPMAECLPLLLDAAGRIR</sequence>
<dbReference type="Proteomes" id="UP000607311">
    <property type="component" value="Unassembled WGS sequence"/>
</dbReference>
<dbReference type="SUPFAM" id="SSF54373">
    <property type="entry name" value="FAD-linked reductases, C-terminal domain"/>
    <property type="match status" value="1"/>
</dbReference>
<accession>A0A9W5UUY7</accession>
<proteinExistence type="predicted"/>
<organism evidence="3 4">
    <name type="scientific">Micromonospora sediminimaris</name>
    <dbReference type="NCBI Taxonomy" id="547162"/>
    <lineage>
        <taxon>Bacteria</taxon>
        <taxon>Bacillati</taxon>
        <taxon>Actinomycetota</taxon>
        <taxon>Actinomycetes</taxon>
        <taxon>Micromonosporales</taxon>
        <taxon>Micromonosporaceae</taxon>
        <taxon>Micromonospora</taxon>
    </lineage>
</organism>
<protein>
    <recommendedName>
        <fullName evidence="2">FAD dependent oxidoreductase domain-containing protein</fullName>
    </recommendedName>
</protein>
<evidence type="ECO:0000313" key="3">
    <source>
        <dbReference type="EMBL" id="GIJ36314.1"/>
    </source>
</evidence>
<gene>
    <name evidence="3" type="ORF">Vse01_54620</name>
</gene>
<dbReference type="Gene3D" id="3.50.50.60">
    <property type="entry name" value="FAD/NAD(P)-binding domain"/>
    <property type="match status" value="1"/>
</dbReference>
<dbReference type="RefSeq" id="WP_232511035.1">
    <property type="nucleotide sequence ID" value="NZ_BOPD01000047.1"/>
</dbReference>
<dbReference type="Pfam" id="PF01266">
    <property type="entry name" value="DAO"/>
    <property type="match status" value="1"/>
</dbReference>
<evidence type="ECO:0000259" key="2">
    <source>
        <dbReference type="Pfam" id="PF01266"/>
    </source>
</evidence>
<dbReference type="SUPFAM" id="SSF51905">
    <property type="entry name" value="FAD/NAD(P)-binding domain"/>
    <property type="match status" value="1"/>
</dbReference>
<dbReference type="PANTHER" id="PTHR13847">
    <property type="entry name" value="SARCOSINE DEHYDROGENASE-RELATED"/>
    <property type="match status" value="1"/>
</dbReference>
<comment type="caution">
    <text evidence="3">The sequence shown here is derived from an EMBL/GenBank/DDBJ whole genome shotgun (WGS) entry which is preliminary data.</text>
</comment>
<feature type="domain" description="FAD dependent oxidoreductase" evidence="2">
    <location>
        <begin position="10"/>
        <end position="266"/>
    </location>
</feature>
<reference evidence="3" key="1">
    <citation type="submission" date="2021-01" db="EMBL/GenBank/DDBJ databases">
        <title>Whole genome shotgun sequence of Verrucosispora sediminis NBRC 107745.</title>
        <authorList>
            <person name="Komaki H."/>
            <person name="Tamura T."/>
        </authorList>
    </citation>
    <scope>NUCLEOTIDE SEQUENCE</scope>
    <source>
        <strain evidence="3">NBRC 107745</strain>
    </source>
</reference>
<evidence type="ECO:0000313" key="4">
    <source>
        <dbReference type="Proteomes" id="UP000607311"/>
    </source>
</evidence>
<dbReference type="PANTHER" id="PTHR13847:SF289">
    <property type="entry name" value="GLYCINE OXIDASE"/>
    <property type="match status" value="1"/>
</dbReference>
<dbReference type="AlphaFoldDB" id="A0A9W5UUY7"/>
<keyword evidence="1" id="KW-0560">Oxidoreductase</keyword>
<keyword evidence="4" id="KW-1185">Reference proteome</keyword>
<dbReference type="InterPro" id="IPR006076">
    <property type="entry name" value="FAD-dep_OxRdtase"/>
</dbReference>
<dbReference type="InterPro" id="IPR036188">
    <property type="entry name" value="FAD/NAD-bd_sf"/>
</dbReference>
<dbReference type="GO" id="GO:0016491">
    <property type="term" value="F:oxidoreductase activity"/>
    <property type="evidence" value="ECO:0007669"/>
    <property type="project" value="UniProtKB-KW"/>
</dbReference>
<name>A0A9W5UUY7_9ACTN</name>
<evidence type="ECO:0000256" key="1">
    <source>
        <dbReference type="ARBA" id="ARBA00023002"/>
    </source>
</evidence>